<dbReference type="Gene3D" id="1.10.3210.30">
    <property type="match status" value="1"/>
</dbReference>
<evidence type="ECO:0000256" key="3">
    <source>
        <dbReference type="ARBA" id="ARBA00022722"/>
    </source>
</evidence>
<dbReference type="InterPro" id="IPR011545">
    <property type="entry name" value="DEAD/DEAH_box_helicase_dom"/>
</dbReference>
<evidence type="ECO:0000313" key="12">
    <source>
        <dbReference type="EMBL" id="MDL2058999.1"/>
    </source>
</evidence>
<feature type="domain" description="Helicase ATP-binding" evidence="10">
    <location>
        <begin position="275"/>
        <end position="469"/>
    </location>
</feature>
<keyword evidence="4" id="KW-0479">Metal-binding</keyword>
<keyword evidence="8" id="KW-0067">ATP-binding</keyword>
<keyword evidence="5" id="KW-0547">Nucleotide-binding</keyword>
<keyword evidence="3" id="KW-0540">Nuclease</keyword>
<dbReference type="InterPro" id="IPR054712">
    <property type="entry name" value="Cas3-like_dom"/>
</dbReference>
<dbReference type="Gene3D" id="3.40.50.300">
    <property type="entry name" value="P-loop containing nucleotide triphosphate hydrolases"/>
    <property type="match status" value="2"/>
</dbReference>
<comment type="similarity">
    <text evidence="1">In the N-terminal section; belongs to the CRISPR-associated nuclease Cas3-HD family.</text>
</comment>
<sequence length="586" mass="64475">MKRTKQARSFMITVDIPAEDCPAKTWVSAGEVLPGRSVKDHCLIVGAIAKELIQLFPPRLRNLFPDGADLIAATHDIGKLSPSFFLRIALQTKSQRLATSANQLLNETGFPKSPLAIRDYESAGWGGHPGVSYATVKKMTGQKRLAIIVGQHHGYLPKSLESQNPDQKDFGGPLWEKERERLVEELENIFRTQFPESISISQMQLLSGLTTVADWLGSGAFFDDPSRNWKPLVSASIQEAGFISPIITKGLAFGDLFSDINGTKYEPTKTQKALAGIASSPGVYILEAPMGAGKTEAALFAAYLALSTGRARGIYFALPTQLTATKIYERFCSFLNFAVPGSSLPRLLFAGADAFFESRNMGRGETAPGGSWFSGKKRGLLAPFAVGTLDQALLSIMGVKHNFVRTFGLAGKVVIIDEVHSYDAYTGYLLQKLIETLDSLCCTVVLLSATLTSKTRTSLLRGAKIEAASYPQISYRRHSGETNHISLPALKDRTIKISFLSTKNAEQTAIDEVLVRASEGQQIIWIENDVASSQRIYMELAARCAELHCDCGLLHSRFTFSDRQKIENKWVSYFDKSGRRDRNERV</sequence>
<dbReference type="Pfam" id="PF18019">
    <property type="entry name" value="Cas3_HD"/>
    <property type="match status" value="1"/>
</dbReference>
<dbReference type="PROSITE" id="PS51192">
    <property type="entry name" value="HELICASE_ATP_BIND_1"/>
    <property type="match status" value="1"/>
</dbReference>
<proteinExistence type="inferred from homology"/>
<evidence type="ECO:0000259" key="10">
    <source>
        <dbReference type="PROSITE" id="PS51192"/>
    </source>
</evidence>
<dbReference type="EMBL" id="JAKZJU020000001">
    <property type="protein sequence ID" value="MDL2058999.1"/>
    <property type="molecule type" value="Genomic_DNA"/>
</dbReference>
<evidence type="ECO:0000256" key="4">
    <source>
        <dbReference type="ARBA" id="ARBA00022723"/>
    </source>
</evidence>
<dbReference type="Proteomes" id="UP001165481">
    <property type="component" value="Unassembled WGS sequence"/>
</dbReference>
<comment type="caution">
    <text evidence="12">The sequence shown here is derived from an EMBL/GenBank/DDBJ whole genome shotgun (WGS) entry which is preliminary data.</text>
</comment>
<feature type="domain" description="HD Cas3-type" evidence="11">
    <location>
        <begin position="31"/>
        <end position="216"/>
    </location>
</feature>
<dbReference type="RefSeq" id="WP_243377297.1">
    <property type="nucleotide sequence ID" value="NZ_JAKZJU020000001.1"/>
</dbReference>
<dbReference type="InterPro" id="IPR027417">
    <property type="entry name" value="P-loop_NTPase"/>
</dbReference>
<evidence type="ECO:0000256" key="8">
    <source>
        <dbReference type="ARBA" id="ARBA00022840"/>
    </source>
</evidence>
<keyword evidence="6" id="KW-0378">Hydrolase</keyword>
<dbReference type="SUPFAM" id="SSF52540">
    <property type="entry name" value="P-loop containing nucleoside triphosphate hydrolases"/>
    <property type="match status" value="1"/>
</dbReference>
<protein>
    <submittedName>
        <fullName evidence="12">CRISPR-associated helicase Cas3</fullName>
    </submittedName>
</protein>
<keyword evidence="7" id="KW-0347">Helicase</keyword>
<evidence type="ECO:0000313" key="13">
    <source>
        <dbReference type="Proteomes" id="UP001165481"/>
    </source>
</evidence>
<name>A0ABT7IKW1_9BURK</name>
<evidence type="ECO:0000256" key="2">
    <source>
        <dbReference type="ARBA" id="ARBA00009046"/>
    </source>
</evidence>
<keyword evidence="13" id="KW-1185">Reference proteome</keyword>
<dbReference type="Pfam" id="PF22590">
    <property type="entry name" value="Cas3-like_C_2"/>
    <property type="match status" value="1"/>
</dbReference>
<dbReference type="PROSITE" id="PS51643">
    <property type="entry name" value="HD_CAS3"/>
    <property type="match status" value="1"/>
</dbReference>
<dbReference type="NCBIfam" id="TIGR01596">
    <property type="entry name" value="cas3_HD"/>
    <property type="match status" value="1"/>
</dbReference>
<evidence type="ECO:0000256" key="6">
    <source>
        <dbReference type="ARBA" id="ARBA00022801"/>
    </source>
</evidence>
<evidence type="ECO:0000256" key="9">
    <source>
        <dbReference type="ARBA" id="ARBA00023118"/>
    </source>
</evidence>
<evidence type="ECO:0000256" key="5">
    <source>
        <dbReference type="ARBA" id="ARBA00022741"/>
    </source>
</evidence>
<evidence type="ECO:0000256" key="7">
    <source>
        <dbReference type="ARBA" id="ARBA00022806"/>
    </source>
</evidence>
<reference evidence="12" key="1">
    <citation type="submission" date="2023-03" db="EMBL/GenBank/DDBJ databases">
        <title>Mesosutterella sp. nov. isolated from porcine feces.</title>
        <authorList>
            <person name="Yu S."/>
        </authorList>
    </citation>
    <scope>NUCLEOTIDE SEQUENCE</scope>
    <source>
        <strain evidence="12">AGMB02718</strain>
    </source>
</reference>
<dbReference type="Pfam" id="PF00270">
    <property type="entry name" value="DEAD"/>
    <property type="match status" value="1"/>
</dbReference>
<dbReference type="CDD" id="cd17930">
    <property type="entry name" value="DEXHc_cas3"/>
    <property type="match status" value="1"/>
</dbReference>
<evidence type="ECO:0000256" key="1">
    <source>
        <dbReference type="ARBA" id="ARBA00006847"/>
    </source>
</evidence>
<keyword evidence="9" id="KW-0051">Antiviral defense</keyword>
<dbReference type="SMART" id="SM00487">
    <property type="entry name" value="DEXDc"/>
    <property type="match status" value="1"/>
</dbReference>
<dbReference type="InterPro" id="IPR006483">
    <property type="entry name" value="CRISPR-assoc_Cas3_HD"/>
</dbReference>
<dbReference type="InterPro" id="IPR038257">
    <property type="entry name" value="CRISPR-assoc_Cas3_HD_sf"/>
</dbReference>
<gene>
    <name evidence="12" type="primary">cas3</name>
    <name evidence="12" type="ORF">MUN46_003425</name>
</gene>
<dbReference type="InterPro" id="IPR014001">
    <property type="entry name" value="Helicase_ATP-bd"/>
</dbReference>
<accession>A0ABT7IKW1</accession>
<comment type="similarity">
    <text evidence="2">In the central section; belongs to the CRISPR-associated helicase Cas3 family.</text>
</comment>
<organism evidence="12 13">
    <name type="scientific">Mesosutterella faecium</name>
    <dbReference type="NCBI Taxonomy" id="2925194"/>
    <lineage>
        <taxon>Bacteria</taxon>
        <taxon>Pseudomonadati</taxon>
        <taxon>Pseudomonadota</taxon>
        <taxon>Betaproteobacteria</taxon>
        <taxon>Burkholderiales</taxon>
        <taxon>Sutterellaceae</taxon>
        <taxon>Mesosutterella</taxon>
    </lineage>
</organism>
<dbReference type="NCBIfam" id="TIGR01587">
    <property type="entry name" value="cas3_core"/>
    <property type="match status" value="1"/>
</dbReference>
<dbReference type="CDD" id="cd09641">
    <property type="entry name" value="Cas3''_I"/>
    <property type="match status" value="1"/>
</dbReference>
<dbReference type="InterPro" id="IPR006474">
    <property type="entry name" value="Helicase_Cas3_CRISPR-ass_core"/>
</dbReference>
<evidence type="ECO:0000259" key="11">
    <source>
        <dbReference type="PROSITE" id="PS51643"/>
    </source>
</evidence>